<evidence type="ECO:0000313" key="14">
    <source>
        <dbReference type="Proteomes" id="UP000799291"/>
    </source>
</evidence>
<evidence type="ECO:0000256" key="9">
    <source>
        <dbReference type="ARBA" id="ARBA00023004"/>
    </source>
</evidence>
<comment type="subcellular location">
    <subcellularLocation>
        <location evidence="2">Membrane</location>
    </subcellularLocation>
</comment>
<keyword evidence="9" id="KW-0408">Iron</keyword>
<reference evidence="13" key="1">
    <citation type="journal article" date="2020" name="Stud. Mycol.">
        <title>101 Dothideomycetes genomes: a test case for predicting lifestyles and emergence of pathogens.</title>
        <authorList>
            <person name="Haridas S."/>
            <person name="Albert R."/>
            <person name="Binder M."/>
            <person name="Bloem J."/>
            <person name="Labutti K."/>
            <person name="Salamov A."/>
            <person name="Andreopoulos B."/>
            <person name="Baker S."/>
            <person name="Barry K."/>
            <person name="Bills G."/>
            <person name="Bluhm B."/>
            <person name="Cannon C."/>
            <person name="Castanera R."/>
            <person name="Culley D."/>
            <person name="Daum C."/>
            <person name="Ezra D."/>
            <person name="Gonzalez J."/>
            <person name="Henrissat B."/>
            <person name="Kuo A."/>
            <person name="Liang C."/>
            <person name="Lipzen A."/>
            <person name="Lutzoni F."/>
            <person name="Magnuson J."/>
            <person name="Mondo S."/>
            <person name="Nolan M."/>
            <person name="Ohm R."/>
            <person name="Pangilinan J."/>
            <person name="Park H.-J."/>
            <person name="Ramirez L."/>
            <person name="Alfaro M."/>
            <person name="Sun H."/>
            <person name="Tritt A."/>
            <person name="Yoshinaga Y."/>
            <person name="Zwiers L.-H."/>
            <person name="Turgeon B."/>
            <person name="Goodwin S."/>
            <person name="Spatafora J."/>
            <person name="Crous P."/>
            <person name="Grigoriev I."/>
        </authorList>
    </citation>
    <scope>NUCLEOTIDE SEQUENCE</scope>
    <source>
        <strain evidence="13">CBS 122367</strain>
    </source>
</reference>
<evidence type="ECO:0000256" key="10">
    <source>
        <dbReference type="ARBA" id="ARBA00023033"/>
    </source>
</evidence>
<dbReference type="PANTHER" id="PTHR46206">
    <property type="entry name" value="CYTOCHROME P450"/>
    <property type="match status" value="1"/>
</dbReference>
<dbReference type="EMBL" id="MU005615">
    <property type="protein sequence ID" value="KAF2678013.1"/>
    <property type="molecule type" value="Genomic_DNA"/>
</dbReference>
<keyword evidence="14" id="KW-1185">Reference proteome</keyword>
<evidence type="ECO:0000256" key="11">
    <source>
        <dbReference type="ARBA" id="ARBA00023136"/>
    </source>
</evidence>
<evidence type="ECO:0000256" key="5">
    <source>
        <dbReference type="ARBA" id="ARBA00022692"/>
    </source>
</evidence>
<sequence>MSVQAAGDPFIISSSLLSILGLISFSLGMYYDHYLLPDSLIDVYRAFSFLFKGREMIRNATKIYGETPFSLPMPRTRIHVFSSKEHFMEMNKSHTADLSLHVAIKEILSPQHTLGGFQIPDRRDIEGMNFVRARRSANVRIVLYIPKFFHLVEEDFGKAFENGLVNDGFVEISLSNHLRNLVVRANTLFILSEEAAHDPKFHKMAMGYAYRALLAAEICRSVPTWSKGTVSYLVQGNQRHRKYCFKEIGKYAEKYLAEGNANDGKIDLNGRNVGPTMLSLLRRTANLN</sequence>
<dbReference type="Gene3D" id="1.10.630.10">
    <property type="entry name" value="Cytochrome P450"/>
    <property type="match status" value="1"/>
</dbReference>
<gene>
    <name evidence="13" type="ORF">K458DRAFT_395312</name>
</gene>
<name>A0A6G1IJ49_9PLEO</name>
<keyword evidence="4" id="KW-0349">Heme</keyword>
<evidence type="ECO:0000313" key="13">
    <source>
        <dbReference type="EMBL" id="KAF2678013.1"/>
    </source>
</evidence>
<comment type="similarity">
    <text evidence="3">Belongs to the cytochrome P450 family.</text>
</comment>
<dbReference type="InterPro" id="IPR036396">
    <property type="entry name" value="Cyt_P450_sf"/>
</dbReference>
<evidence type="ECO:0000256" key="4">
    <source>
        <dbReference type="ARBA" id="ARBA00022617"/>
    </source>
</evidence>
<keyword evidence="5 12" id="KW-0812">Transmembrane</keyword>
<proteinExistence type="inferred from homology"/>
<dbReference type="GO" id="GO:0004497">
    <property type="term" value="F:monooxygenase activity"/>
    <property type="evidence" value="ECO:0007669"/>
    <property type="project" value="UniProtKB-KW"/>
</dbReference>
<keyword evidence="8" id="KW-0560">Oxidoreductase</keyword>
<evidence type="ECO:0000256" key="1">
    <source>
        <dbReference type="ARBA" id="ARBA00001971"/>
    </source>
</evidence>
<dbReference type="GO" id="GO:0020037">
    <property type="term" value="F:heme binding"/>
    <property type="evidence" value="ECO:0007669"/>
    <property type="project" value="InterPro"/>
</dbReference>
<dbReference type="GO" id="GO:0016020">
    <property type="term" value="C:membrane"/>
    <property type="evidence" value="ECO:0007669"/>
    <property type="project" value="UniProtKB-SubCell"/>
</dbReference>
<keyword evidence="11 12" id="KW-0472">Membrane</keyword>
<protein>
    <submittedName>
        <fullName evidence="13">Uncharacterized protein</fullName>
    </submittedName>
</protein>
<organism evidence="13 14">
    <name type="scientific">Lentithecium fluviatile CBS 122367</name>
    <dbReference type="NCBI Taxonomy" id="1168545"/>
    <lineage>
        <taxon>Eukaryota</taxon>
        <taxon>Fungi</taxon>
        <taxon>Dikarya</taxon>
        <taxon>Ascomycota</taxon>
        <taxon>Pezizomycotina</taxon>
        <taxon>Dothideomycetes</taxon>
        <taxon>Pleosporomycetidae</taxon>
        <taxon>Pleosporales</taxon>
        <taxon>Massarineae</taxon>
        <taxon>Lentitheciaceae</taxon>
        <taxon>Lentithecium</taxon>
    </lineage>
</organism>
<dbReference type="OrthoDB" id="1470350at2759"/>
<evidence type="ECO:0000256" key="6">
    <source>
        <dbReference type="ARBA" id="ARBA00022723"/>
    </source>
</evidence>
<evidence type="ECO:0000256" key="12">
    <source>
        <dbReference type="SAM" id="Phobius"/>
    </source>
</evidence>
<evidence type="ECO:0000256" key="8">
    <source>
        <dbReference type="ARBA" id="ARBA00023002"/>
    </source>
</evidence>
<keyword evidence="6" id="KW-0479">Metal-binding</keyword>
<evidence type="ECO:0000256" key="7">
    <source>
        <dbReference type="ARBA" id="ARBA00022989"/>
    </source>
</evidence>
<evidence type="ECO:0000256" key="3">
    <source>
        <dbReference type="ARBA" id="ARBA00010617"/>
    </source>
</evidence>
<dbReference type="GO" id="GO:0005506">
    <property type="term" value="F:iron ion binding"/>
    <property type="evidence" value="ECO:0007669"/>
    <property type="project" value="InterPro"/>
</dbReference>
<evidence type="ECO:0000256" key="2">
    <source>
        <dbReference type="ARBA" id="ARBA00004370"/>
    </source>
</evidence>
<feature type="transmembrane region" description="Helical" evidence="12">
    <location>
        <begin position="12"/>
        <end position="31"/>
    </location>
</feature>
<keyword evidence="10" id="KW-0503">Monooxygenase</keyword>
<dbReference type="PANTHER" id="PTHR46206:SF5">
    <property type="entry name" value="P450, PUTATIVE (EUROFUNG)-RELATED"/>
    <property type="match status" value="1"/>
</dbReference>
<accession>A0A6G1IJ49</accession>
<dbReference type="Proteomes" id="UP000799291">
    <property type="component" value="Unassembled WGS sequence"/>
</dbReference>
<keyword evidence="7 12" id="KW-1133">Transmembrane helix</keyword>
<comment type="cofactor">
    <cofactor evidence="1">
        <name>heme</name>
        <dbReference type="ChEBI" id="CHEBI:30413"/>
    </cofactor>
</comment>
<dbReference type="GO" id="GO:0016705">
    <property type="term" value="F:oxidoreductase activity, acting on paired donors, with incorporation or reduction of molecular oxygen"/>
    <property type="evidence" value="ECO:0007669"/>
    <property type="project" value="InterPro"/>
</dbReference>
<dbReference type="AlphaFoldDB" id="A0A6G1IJ49"/>